<dbReference type="InterPro" id="IPR003444">
    <property type="entry name" value="MraZ"/>
</dbReference>
<dbReference type="CDD" id="cd16321">
    <property type="entry name" value="MraZ_C"/>
    <property type="match status" value="1"/>
</dbReference>
<keyword evidence="2 7" id="KW-0963">Cytoplasm</keyword>
<keyword evidence="4 7" id="KW-0805">Transcription regulation</keyword>
<dbReference type="GO" id="GO:0005737">
    <property type="term" value="C:cytoplasm"/>
    <property type="evidence" value="ECO:0007669"/>
    <property type="project" value="UniProtKB-UniRule"/>
</dbReference>
<dbReference type="Pfam" id="PF02381">
    <property type="entry name" value="MraZ"/>
    <property type="match status" value="2"/>
</dbReference>
<evidence type="ECO:0000259" key="8">
    <source>
        <dbReference type="PROSITE" id="PS51740"/>
    </source>
</evidence>
<keyword evidence="9" id="KW-0132">Cell division</keyword>
<dbReference type="GO" id="GO:0003700">
    <property type="term" value="F:DNA-binding transcription factor activity"/>
    <property type="evidence" value="ECO:0007669"/>
    <property type="project" value="UniProtKB-UniRule"/>
</dbReference>
<comment type="caution">
    <text evidence="9">The sequence shown here is derived from an EMBL/GenBank/DDBJ whole genome shotgun (WGS) entry which is preliminary data.</text>
</comment>
<evidence type="ECO:0000313" key="10">
    <source>
        <dbReference type="Proteomes" id="UP000178606"/>
    </source>
</evidence>
<evidence type="ECO:0000256" key="3">
    <source>
        <dbReference type="ARBA" id="ARBA00022737"/>
    </source>
</evidence>
<organism evidence="9 10">
    <name type="scientific">Handelsmanbacteria sp. (strain RIFCSPLOWO2_12_FULL_64_10)</name>
    <dbReference type="NCBI Taxonomy" id="1817868"/>
    <lineage>
        <taxon>Bacteria</taxon>
        <taxon>Candidatus Handelsmaniibacteriota</taxon>
    </lineage>
</organism>
<comment type="subcellular location">
    <subcellularLocation>
        <location evidence="7">Cytoplasm</location>
        <location evidence="7">Nucleoid</location>
    </subcellularLocation>
</comment>
<evidence type="ECO:0000313" key="9">
    <source>
        <dbReference type="EMBL" id="OGG45992.1"/>
    </source>
</evidence>
<dbReference type="HAMAP" id="MF_01008">
    <property type="entry name" value="MraZ"/>
    <property type="match status" value="1"/>
</dbReference>
<dbReference type="PANTHER" id="PTHR34701:SF1">
    <property type="entry name" value="TRANSCRIPTIONAL REGULATOR MRAZ"/>
    <property type="match status" value="1"/>
</dbReference>
<name>A0A1F6CAJ4_HANXR</name>
<comment type="similarity">
    <text evidence="7">Belongs to the MraZ family.</text>
</comment>
<dbReference type="InterPro" id="IPR007159">
    <property type="entry name" value="SpoVT-AbrB_dom"/>
</dbReference>
<evidence type="ECO:0000256" key="2">
    <source>
        <dbReference type="ARBA" id="ARBA00022490"/>
    </source>
</evidence>
<dbReference type="InterPro" id="IPR020603">
    <property type="entry name" value="MraZ_dom"/>
</dbReference>
<keyword evidence="9" id="KW-0131">Cell cycle</keyword>
<dbReference type="NCBIfam" id="TIGR00242">
    <property type="entry name" value="division/cell wall cluster transcriptional repressor MraZ"/>
    <property type="match status" value="1"/>
</dbReference>
<evidence type="ECO:0000256" key="7">
    <source>
        <dbReference type="HAMAP-Rule" id="MF_01008"/>
    </source>
</evidence>
<dbReference type="GO" id="GO:0051301">
    <property type="term" value="P:cell division"/>
    <property type="evidence" value="ECO:0007669"/>
    <property type="project" value="UniProtKB-KW"/>
</dbReference>
<feature type="domain" description="SpoVT-AbrB" evidence="8">
    <location>
        <begin position="76"/>
        <end position="119"/>
    </location>
</feature>
<accession>A0A1F6CAJ4</accession>
<gene>
    <name evidence="7" type="primary">mraZ</name>
    <name evidence="9" type="ORF">A3F84_25500</name>
</gene>
<comment type="subunit">
    <text evidence="7">Forms oligomers.</text>
</comment>
<evidence type="ECO:0000256" key="6">
    <source>
        <dbReference type="ARBA" id="ARBA00023163"/>
    </source>
</evidence>
<evidence type="ECO:0000256" key="4">
    <source>
        <dbReference type="ARBA" id="ARBA00023015"/>
    </source>
</evidence>
<evidence type="ECO:0000256" key="5">
    <source>
        <dbReference type="ARBA" id="ARBA00023125"/>
    </source>
</evidence>
<dbReference type="Proteomes" id="UP000178606">
    <property type="component" value="Unassembled WGS sequence"/>
</dbReference>
<sequence>MFLGEFEHAVDDRGRLAVPAKFRAGLADGMVVTRGIEHCLIVWPMEEWRVITDKLRQFPLMNADARRLLRLLLSGATDATPDRLGRILVPGFLRQYADLTDTAVLVGVLDTIEIWSRANWEAERSSAEAEGSQMAEHLFSLGVRP</sequence>
<feature type="domain" description="SpoVT-AbrB" evidence="8">
    <location>
        <begin position="5"/>
        <end position="47"/>
    </location>
</feature>
<dbReference type="GO" id="GO:0009295">
    <property type="term" value="C:nucleoid"/>
    <property type="evidence" value="ECO:0007669"/>
    <property type="project" value="UniProtKB-SubCell"/>
</dbReference>
<dbReference type="PANTHER" id="PTHR34701">
    <property type="entry name" value="TRANSCRIPTIONAL REGULATOR MRAZ"/>
    <property type="match status" value="1"/>
</dbReference>
<dbReference type="CDD" id="cd16320">
    <property type="entry name" value="MraZ_N"/>
    <property type="match status" value="1"/>
</dbReference>
<proteinExistence type="inferred from homology"/>
<dbReference type="AlphaFoldDB" id="A0A1F6CAJ4"/>
<dbReference type="InterPro" id="IPR038619">
    <property type="entry name" value="MraZ_sf"/>
</dbReference>
<keyword evidence="6 7" id="KW-0804">Transcription</keyword>
<dbReference type="Gene3D" id="3.40.1550.20">
    <property type="entry name" value="Transcriptional regulator MraZ domain"/>
    <property type="match status" value="1"/>
</dbReference>
<evidence type="ECO:0000256" key="1">
    <source>
        <dbReference type="ARBA" id="ARBA00013860"/>
    </source>
</evidence>
<dbReference type="PROSITE" id="PS51740">
    <property type="entry name" value="SPOVT_ABRB"/>
    <property type="match status" value="2"/>
</dbReference>
<dbReference type="InterPro" id="IPR035644">
    <property type="entry name" value="MraZ_C"/>
</dbReference>
<dbReference type="InterPro" id="IPR037914">
    <property type="entry name" value="SpoVT-AbrB_sf"/>
</dbReference>
<keyword evidence="3" id="KW-0677">Repeat</keyword>
<dbReference type="GO" id="GO:0000976">
    <property type="term" value="F:transcription cis-regulatory region binding"/>
    <property type="evidence" value="ECO:0007669"/>
    <property type="project" value="TreeGrafter"/>
</dbReference>
<reference evidence="9 10" key="1">
    <citation type="journal article" date="2016" name="Nat. Commun.">
        <title>Thousands of microbial genomes shed light on interconnected biogeochemical processes in an aquifer system.</title>
        <authorList>
            <person name="Anantharaman K."/>
            <person name="Brown C.T."/>
            <person name="Hug L.A."/>
            <person name="Sharon I."/>
            <person name="Castelle C.J."/>
            <person name="Probst A.J."/>
            <person name="Thomas B.C."/>
            <person name="Singh A."/>
            <person name="Wilkins M.J."/>
            <person name="Karaoz U."/>
            <person name="Brodie E.L."/>
            <person name="Williams K.H."/>
            <person name="Hubbard S.S."/>
            <person name="Banfield J.F."/>
        </authorList>
    </citation>
    <scope>NUCLEOTIDE SEQUENCE [LARGE SCALE GENOMIC DNA]</scope>
    <source>
        <strain evidence="10">RIFCSPLOWO2_12_FULL_64_10</strain>
    </source>
</reference>
<dbReference type="SUPFAM" id="SSF89447">
    <property type="entry name" value="AbrB/MazE/MraZ-like"/>
    <property type="match status" value="1"/>
</dbReference>
<dbReference type="EMBL" id="MFKF01000350">
    <property type="protein sequence ID" value="OGG45992.1"/>
    <property type="molecule type" value="Genomic_DNA"/>
</dbReference>
<dbReference type="GO" id="GO:2000143">
    <property type="term" value="P:negative regulation of DNA-templated transcription initiation"/>
    <property type="evidence" value="ECO:0007669"/>
    <property type="project" value="TreeGrafter"/>
</dbReference>
<keyword evidence="5 7" id="KW-0238">DNA-binding</keyword>
<dbReference type="InterPro" id="IPR035642">
    <property type="entry name" value="MraZ_N"/>
</dbReference>
<protein>
    <recommendedName>
        <fullName evidence="1 7">Transcriptional regulator MraZ</fullName>
    </recommendedName>
</protein>